<dbReference type="AlphaFoldDB" id="A0A0E9U771"/>
<accession>A0A0E9U771</accession>
<protein>
    <submittedName>
        <fullName evidence="1">Uncharacterized protein</fullName>
    </submittedName>
</protein>
<reference evidence="1" key="1">
    <citation type="submission" date="2014-11" db="EMBL/GenBank/DDBJ databases">
        <authorList>
            <person name="Amaro Gonzalez C."/>
        </authorList>
    </citation>
    <scope>NUCLEOTIDE SEQUENCE</scope>
</reference>
<dbReference type="EMBL" id="GBXM01046843">
    <property type="protein sequence ID" value="JAH61734.1"/>
    <property type="molecule type" value="Transcribed_RNA"/>
</dbReference>
<proteinExistence type="predicted"/>
<reference evidence="1" key="2">
    <citation type="journal article" date="2015" name="Fish Shellfish Immunol.">
        <title>Early steps in the European eel (Anguilla anguilla)-Vibrio vulnificus interaction in the gills: Role of the RtxA13 toxin.</title>
        <authorList>
            <person name="Callol A."/>
            <person name="Pajuelo D."/>
            <person name="Ebbesson L."/>
            <person name="Teles M."/>
            <person name="MacKenzie S."/>
            <person name="Amaro C."/>
        </authorList>
    </citation>
    <scope>NUCLEOTIDE SEQUENCE</scope>
</reference>
<name>A0A0E9U771_ANGAN</name>
<sequence>MIIFLVCAGHVENTGRAKYSNNLPSETVR</sequence>
<evidence type="ECO:0000313" key="1">
    <source>
        <dbReference type="EMBL" id="JAH61734.1"/>
    </source>
</evidence>
<organism evidence="1">
    <name type="scientific">Anguilla anguilla</name>
    <name type="common">European freshwater eel</name>
    <name type="synonym">Muraena anguilla</name>
    <dbReference type="NCBI Taxonomy" id="7936"/>
    <lineage>
        <taxon>Eukaryota</taxon>
        <taxon>Metazoa</taxon>
        <taxon>Chordata</taxon>
        <taxon>Craniata</taxon>
        <taxon>Vertebrata</taxon>
        <taxon>Euteleostomi</taxon>
        <taxon>Actinopterygii</taxon>
        <taxon>Neopterygii</taxon>
        <taxon>Teleostei</taxon>
        <taxon>Anguilliformes</taxon>
        <taxon>Anguillidae</taxon>
        <taxon>Anguilla</taxon>
    </lineage>
</organism>